<sequence>MRDYKNIDRLFQENLKDFEVFPPNKAWDAIEKKLVPIPKRRKVPFWVKISSVAALLILFFSIGTIYFIPKNTLTNRILQNKNNPNDSLESNTTKKEVLVTEKKETKVIPLRNSLSEKQEVLQETTLSNNIDSHTSSKAENSLKEKNSSTKSLLADLDNISDKSTTSTKNNNLKKEVIDSRFSVATIYAPIYINSFGDGSGVDAQFSENPTSGSSSYSYGVKFAYQLTDKFSLQSGVNMINLGYKTSNIYITPGVSVVGFSHLSSNPVLSRSANVATSKESNVDLEDPNKGSLNQVFGYIEIPVEIKYNITDGKFGVNLVGGFSTLLLNRDEVFVETNSFSQSLGSSNNLRSVNFSGNIGLDVDYSIKKNLYINISPMFKVQTNTFSKNPGSIQPYYLGVYTGLNYKF</sequence>
<keyword evidence="2" id="KW-1133">Transmembrane helix</keyword>
<dbReference type="Proteomes" id="UP001597032">
    <property type="component" value="Unassembled WGS sequence"/>
</dbReference>
<evidence type="ECO:0000259" key="3">
    <source>
        <dbReference type="Pfam" id="PF13568"/>
    </source>
</evidence>
<accession>A0ABW2Z4B4</accession>
<dbReference type="Pfam" id="PF13568">
    <property type="entry name" value="OMP_b-brl_2"/>
    <property type="match status" value="1"/>
</dbReference>
<gene>
    <name evidence="4" type="ORF">ACFQZW_05065</name>
</gene>
<keyword evidence="2" id="KW-0812">Transmembrane</keyword>
<dbReference type="RefSeq" id="WP_298262886.1">
    <property type="nucleotide sequence ID" value="NZ_JBHTIC010000006.1"/>
</dbReference>
<protein>
    <submittedName>
        <fullName evidence="4">Outer membrane beta-barrel protein</fullName>
    </submittedName>
</protein>
<feature type="compositionally biased region" description="Basic and acidic residues" evidence="1">
    <location>
        <begin position="134"/>
        <end position="146"/>
    </location>
</feature>
<feature type="region of interest" description="Disordered" evidence="1">
    <location>
        <begin position="125"/>
        <end position="146"/>
    </location>
</feature>
<name>A0ABW2Z4B4_9FLAO</name>
<evidence type="ECO:0000256" key="1">
    <source>
        <dbReference type="SAM" id="MobiDB-lite"/>
    </source>
</evidence>
<comment type="caution">
    <text evidence="4">The sequence shown here is derived from an EMBL/GenBank/DDBJ whole genome shotgun (WGS) entry which is preliminary data.</text>
</comment>
<keyword evidence="5" id="KW-1185">Reference proteome</keyword>
<evidence type="ECO:0000256" key="2">
    <source>
        <dbReference type="SAM" id="Phobius"/>
    </source>
</evidence>
<organism evidence="4 5">
    <name type="scientific">Lutibacter aestuarii</name>
    <dbReference type="NCBI Taxonomy" id="861111"/>
    <lineage>
        <taxon>Bacteria</taxon>
        <taxon>Pseudomonadati</taxon>
        <taxon>Bacteroidota</taxon>
        <taxon>Flavobacteriia</taxon>
        <taxon>Flavobacteriales</taxon>
        <taxon>Flavobacteriaceae</taxon>
        <taxon>Lutibacter</taxon>
    </lineage>
</organism>
<feature type="domain" description="Outer membrane protein beta-barrel" evidence="3">
    <location>
        <begin position="213"/>
        <end position="373"/>
    </location>
</feature>
<dbReference type="EMBL" id="JBHTIC010000006">
    <property type="protein sequence ID" value="MFD0761443.1"/>
    <property type="molecule type" value="Genomic_DNA"/>
</dbReference>
<feature type="transmembrane region" description="Helical" evidence="2">
    <location>
        <begin position="45"/>
        <end position="68"/>
    </location>
</feature>
<keyword evidence="2" id="KW-0472">Membrane</keyword>
<proteinExistence type="predicted"/>
<dbReference type="InterPro" id="IPR025665">
    <property type="entry name" value="Beta-barrel_OMP_2"/>
</dbReference>
<reference evidence="5" key="1">
    <citation type="journal article" date="2019" name="Int. J. Syst. Evol. Microbiol.">
        <title>The Global Catalogue of Microorganisms (GCM) 10K type strain sequencing project: providing services to taxonomists for standard genome sequencing and annotation.</title>
        <authorList>
            <consortium name="The Broad Institute Genomics Platform"/>
            <consortium name="The Broad Institute Genome Sequencing Center for Infectious Disease"/>
            <person name="Wu L."/>
            <person name="Ma J."/>
        </authorList>
    </citation>
    <scope>NUCLEOTIDE SEQUENCE [LARGE SCALE GENOMIC DNA]</scope>
    <source>
        <strain evidence="5">CCUG 60022</strain>
    </source>
</reference>
<evidence type="ECO:0000313" key="4">
    <source>
        <dbReference type="EMBL" id="MFD0761443.1"/>
    </source>
</evidence>
<evidence type="ECO:0000313" key="5">
    <source>
        <dbReference type="Proteomes" id="UP001597032"/>
    </source>
</evidence>